<dbReference type="EMBL" id="JBHLTC010000052">
    <property type="protein sequence ID" value="MFC0629366.1"/>
    <property type="molecule type" value="Genomic_DNA"/>
</dbReference>
<dbReference type="GO" id="GO:0003677">
    <property type="term" value="F:DNA binding"/>
    <property type="evidence" value="ECO:0007669"/>
    <property type="project" value="UniProtKB-KW"/>
</dbReference>
<dbReference type="Proteomes" id="UP001589890">
    <property type="component" value="Unassembled WGS sequence"/>
</dbReference>
<dbReference type="SMART" id="SM00354">
    <property type="entry name" value="HTH_LACI"/>
    <property type="match status" value="1"/>
</dbReference>
<dbReference type="InterPro" id="IPR028082">
    <property type="entry name" value="Peripla_BP_I"/>
</dbReference>
<dbReference type="Gene3D" id="3.40.50.2300">
    <property type="match status" value="2"/>
</dbReference>
<keyword evidence="2 5" id="KW-0238">DNA-binding</keyword>
<evidence type="ECO:0000313" key="5">
    <source>
        <dbReference type="EMBL" id="MFC0629366.1"/>
    </source>
</evidence>
<keyword evidence="6" id="KW-1185">Reference proteome</keyword>
<evidence type="ECO:0000259" key="4">
    <source>
        <dbReference type="PROSITE" id="PS50932"/>
    </source>
</evidence>
<dbReference type="RefSeq" id="WP_380057321.1">
    <property type="nucleotide sequence ID" value="NZ_JBHLTC010000052.1"/>
</dbReference>
<keyword evidence="3" id="KW-0804">Transcription</keyword>
<dbReference type="PANTHER" id="PTHR30146">
    <property type="entry name" value="LACI-RELATED TRANSCRIPTIONAL REPRESSOR"/>
    <property type="match status" value="1"/>
</dbReference>
<evidence type="ECO:0000256" key="3">
    <source>
        <dbReference type="ARBA" id="ARBA00023163"/>
    </source>
</evidence>
<gene>
    <name evidence="5" type="ORF">ACFFGN_35195</name>
</gene>
<dbReference type="Gene3D" id="1.10.260.40">
    <property type="entry name" value="lambda repressor-like DNA-binding domains"/>
    <property type="match status" value="1"/>
</dbReference>
<evidence type="ECO:0000256" key="1">
    <source>
        <dbReference type="ARBA" id="ARBA00023015"/>
    </source>
</evidence>
<dbReference type="CDD" id="cd01392">
    <property type="entry name" value="HTH_LacI"/>
    <property type="match status" value="1"/>
</dbReference>
<feature type="domain" description="HTH lacI-type" evidence="4">
    <location>
        <begin position="12"/>
        <end position="66"/>
    </location>
</feature>
<dbReference type="PROSITE" id="PS50932">
    <property type="entry name" value="HTH_LACI_2"/>
    <property type="match status" value="1"/>
</dbReference>
<dbReference type="PRINTS" id="PR00036">
    <property type="entry name" value="HTHLACI"/>
</dbReference>
<evidence type="ECO:0000313" key="6">
    <source>
        <dbReference type="Proteomes" id="UP001589890"/>
    </source>
</evidence>
<comment type="caution">
    <text evidence="5">The sequence shown here is derived from an EMBL/GenBank/DDBJ whole genome shotgun (WGS) entry which is preliminary data.</text>
</comment>
<name>A0ABV6QXJ3_9ACTN</name>
<dbReference type="SUPFAM" id="SSF47413">
    <property type="entry name" value="lambda repressor-like DNA-binding domains"/>
    <property type="match status" value="1"/>
</dbReference>
<organism evidence="5 6">
    <name type="scientific">Kribbella deserti</name>
    <dbReference type="NCBI Taxonomy" id="1926257"/>
    <lineage>
        <taxon>Bacteria</taxon>
        <taxon>Bacillati</taxon>
        <taxon>Actinomycetota</taxon>
        <taxon>Actinomycetes</taxon>
        <taxon>Propionibacteriales</taxon>
        <taxon>Kribbellaceae</taxon>
        <taxon>Kribbella</taxon>
    </lineage>
</organism>
<evidence type="ECO:0000256" key="2">
    <source>
        <dbReference type="ARBA" id="ARBA00023125"/>
    </source>
</evidence>
<protein>
    <submittedName>
        <fullName evidence="5">LacI family DNA-binding transcriptional regulator</fullName>
    </submittedName>
</protein>
<dbReference type="SUPFAM" id="SSF53822">
    <property type="entry name" value="Periplasmic binding protein-like I"/>
    <property type="match status" value="1"/>
</dbReference>
<dbReference type="InterPro" id="IPR000843">
    <property type="entry name" value="HTH_LacI"/>
</dbReference>
<proteinExistence type="predicted"/>
<keyword evidence="1" id="KW-0805">Transcription regulation</keyword>
<accession>A0ABV6QXJ3</accession>
<dbReference type="InterPro" id="IPR046335">
    <property type="entry name" value="LacI/GalR-like_sensor"/>
</dbReference>
<dbReference type="Pfam" id="PF13377">
    <property type="entry name" value="Peripla_BP_3"/>
    <property type="match status" value="1"/>
</dbReference>
<dbReference type="CDD" id="cd06267">
    <property type="entry name" value="PBP1_LacI_sugar_binding-like"/>
    <property type="match status" value="1"/>
</dbReference>
<sequence length="342" mass="36023">MTDRPRQAVRTPTLEDVARVAGVSRATVSRVINGVDTVDLALREVVREAVAATGYTPNRAARSLVTKRTGSIALVVSGADSSSDQVFGDPFFGRVTGGVVRYLRTLGIHPALLLADSDQARAQAVSFVGQGNADGALLVSIHPADPLPRLFVQKGLPAVLFARPSEPVPVSYVDLAHENGAALAADHLVARGCRHVASIAGPADLPAAQDRLAGFRQAMARHGRPYVLVAEGNFTVESGEEAMQHLLDTAPGIDGVFAANDLMALGALRVLRQHGRRVPRDVAVIGFDDSSPAESAGLTTVAQPIEEMAAEMARLLLRHIEDPSGPPTSVIFDPVLVVRDTA</sequence>
<dbReference type="PROSITE" id="PS00356">
    <property type="entry name" value="HTH_LACI_1"/>
    <property type="match status" value="1"/>
</dbReference>
<dbReference type="InterPro" id="IPR010982">
    <property type="entry name" value="Lambda_DNA-bd_dom_sf"/>
</dbReference>
<reference evidence="5 6" key="1">
    <citation type="submission" date="2024-09" db="EMBL/GenBank/DDBJ databases">
        <authorList>
            <person name="Sun Q."/>
            <person name="Mori K."/>
        </authorList>
    </citation>
    <scope>NUCLEOTIDE SEQUENCE [LARGE SCALE GENOMIC DNA]</scope>
    <source>
        <strain evidence="5 6">CGMCC 1.15906</strain>
    </source>
</reference>
<dbReference type="PANTHER" id="PTHR30146:SF109">
    <property type="entry name" value="HTH-TYPE TRANSCRIPTIONAL REGULATOR GALS"/>
    <property type="match status" value="1"/>
</dbReference>
<dbReference type="Pfam" id="PF00356">
    <property type="entry name" value="LacI"/>
    <property type="match status" value="1"/>
</dbReference>